<name>A0AAV4SCE9_9ARAC</name>
<evidence type="ECO:0000313" key="2">
    <source>
        <dbReference type="Proteomes" id="UP001054837"/>
    </source>
</evidence>
<comment type="caution">
    <text evidence="1">The sequence shown here is derived from an EMBL/GenBank/DDBJ whole genome shotgun (WGS) entry which is preliminary data.</text>
</comment>
<dbReference type="EMBL" id="BPLQ01007638">
    <property type="protein sequence ID" value="GIY31345.1"/>
    <property type="molecule type" value="Genomic_DNA"/>
</dbReference>
<accession>A0AAV4SCE9</accession>
<proteinExistence type="predicted"/>
<gene>
    <name evidence="1" type="ORF">CDAR_509681</name>
</gene>
<evidence type="ECO:0000313" key="1">
    <source>
        <dbReference type="EMBL" id="GIY31345.1"/>
    </source>
</evidence>
<protein>
    <submittedName>
        <fullName evidence="1">Uncharacterized protein</fullName>
    </submittedName>
</protein>
<reference evidence="1 2" key="1">
    <citation type="submission" date="2021-06" db="EMBL/GenBank/DDBJ databases">
        <title>Caerostris darwini draft genome.</title>
        <authorList>
            <person name="Kono N."/>
            <person name="Arakawa K."/>
        </authorList>
    </citation>
    <scope>NUCLEOTIDE SEQUENCE [LARGE SCALE GENOMIC DNA]</scope>
</reference>
<keyword evidence="2" id="KW-1185">Reference proteome</keyword>
<dbReference type="Proteomes" id="UP001054837">
    <property type="component" value="Unassembled WGS sequence"/>
</dbReference>
<sequence>MIEDSEEPWGELMHEKSTIHVSKMHLEKQSENRIDIDLNPKQTQKKELKQQQEYILRTKREDYHTTLPGEGYRRALCQDMW</sequence>
<dbReference type="AlphaFoldDB" id="A0AAV4SCE9"/>
<organism evidence="1 2">
    <name type="scientific">Caerostris darwini</name>
    <dbReference type="NCBI Taxonomy" id="1538125"/>
    <lineage>
        <taxon>Eukaryota</taxon>
        <taxon>Metazoa</taxon>
        <taxon>Ecdysozoa</taxon>
        <taxon>Arthropoda</taxon>
        <taxon>Chelicerata</taxon>
        <taxon>Arachnida</taxon>
        <taxon>Araneae</taxon>
        <taxon>Araneomorphae</taxon>
        <taxon>Entelegynae</taxon>
        <taxon>Araneoidea</taxon>
        <taxon>Araneidae</taxon>
        <taxon>Caerostris</taxon>
    </lineage>
</organism>